<evidence type="ECO:0000256" key="4">
    <source>
        <dbReference type="PROSITE-ProRule" id="PRU00335"/>
    </source>
</evidence>
<name>A0A9X1LNR8_9MICO</name>
<dbReference type="Pfam" id="PF00440">
    <property type="entry name" value="TetR_N"/>
    <property type="match status" value="1"/>
</dbReference>
<dbReference type="PANTHER" id="PTHR30055">
    <property type="entry name" value="HTH-TYPE TRANSCRIPTIONAL REGULATOR RUTR"/>
    <property type="match status" value="1"/>
</dbReference>
<keyword evidence="1" id="KW-0805">Transcription regulation</keyword>
<dbReference type="InterPro" id="IPR050109">
    <property type="entry name" value="HTH-type_TetR-like_transc_reg"/>
</dbReference>
<evidence type="ECO:0000313" key="7">
    <source>
        <dbReference type="Proteomes" id="UP001139289"/>
    </source>
</evidence>
<protein>
    <submittedName>
        <fullName evidence="6">Helix-turn-helix transcriptional regulator</fullName>
    </submittedName>
</protein>
<feature type="DNA-binding region" description="H-T-H motif" evidence="4">
    <location>
        <begin position="12"/>
        <end position="31"/>
    </location>
</feature>
<dbReference type="PROSITE" id="PS50977">
    <property type="entry name" value="HTH_TETR_2"/>
    <property type="match status" value="1"/>
</dbReference>
<dbReference type="GO" id="GO:0003700">
    <property type="term" value="F:DNA-binding transcription factor activity"/>
    <property type="evidence" value="ECO:0007669"/>
    <property type="project" value="TreeGrafter"/>
</dbReference>
<reference evidence="6" key="1">
    <citation type="submission" date="2021-04" db="EMBL/GenBank/DDBJ databases">
        <title>Microbacterium tenobrionis sp. nov. and Microbacterium allomyrinae sp. nov., isolated from larvae of Tenobrio molitor and Allomyrina dichotoma, respectively.</title>
        <authorList>
            <person name="Lee S.D."/>
        </authorList>
    </citation>
    <scope>NUCLEOTIDE SEQUENCE</scope>
    <source>
        <strain evidence="6">YMB-B2</strain>
    </source>
</reference>
<proteinExistence type="predicted"/>
<dbReference type="Gene3D" id="1.10.357.10">
    <property type="entry name" value="Tetracycline Repressor, domain 2"/>
    <property type="match status" value="1"/>
</dbReference>
<dbReference type="SUPFAM" id="SSF46689">
    <property type="entry name" value="Homeodomain-like"/>
    <property type="match status" value="1"/>
</dbReference>
<evidence type="ECO:0000259" key="5">
    <source>
        <dbReference type="PROSITE" id="PS50977"/>
    </source>
</evidence>
<dbReference type="InterPro" id="IPR009057">
    <property type="entry name" value="Homeodomain-like_sf"/>
</dbReference>
<sequence>MLFEQQGVDGTTVEDIARAAGVSPRTCFRYFPSKESMVLRLHDHVDEAIENWLDHIRPDQSLFHQLEEVFAEVVAQLGDTDSPVGQRFLRVRTLVQTDNTLRFAARAIDVENAERIADRISERFSTRGELLEARLATECARVMLWTSFDQWAWMVENGEDASLSDVYADTRRHMRAVIS</sequence>
<dbReference type="EMBL" id="JAGTTM010000001">
    <property type="protein sequence ID" value="MCC2028865.1"/>
    <property type="molecule type" value="Genomic_DNA"/>
</dbReference>
<evidence type="ECO:0000256" key="1">
    <source>
        <dbReference type="ARBA" id="ARBA00023015"/>
    </source>
</evidence>
<feature type="domain" description="HTH tetR-type" evidence="5">
    <location>
        <begin position="1"/>
        <end position="49"/>
    </location>
</feature>
<keyword evidence="7" id="KW-1185">Reference proteome</keyword>
<evidence type="ECO:0000313" key="6">
    <source>
        <dbReference type="EMBL" id="MCC2028865.1"/>
    </source>
</evidence>
<evidence type="ECO:0000256" key="3">
    <source>
        <dbReference type="ARBA" id="ARBA00023163"/>
    </source>
</evidence>
<comment type="caution">
    <text evidence="6">The sequence shown here is derived from an EMBL/GenBank/DDBJ whole genome shotgun (WGS) entry which is preliminary data.</text>
</comment>
<keyword evidence="2 4" id="KW-0238">DNA-binding</keyword>
<dbReference type="AlphaFoldDB" id="A0A9X1LNR8"/>
<gene>
    <name evidence="6" type="ORF">KEC56_04920</name>
</gene>
<dbReference type="PANTHER" id="PTHR30055:SF234">
    <property type="entry name" value="HTH-TYPE TRANSCRIPTIONAL REGULATOR BETI"/>
    <property type="match status" value="1"/>
</dbReference>
<accession>A0A9X1LNR8</accession>
<evidence type="ECO:0000256" key="2">
    <source>
        <dbReference type="ARBA" id="ARBA00023125"/>
    </source>
</evidence>
<dbReference type="Proteomes" id="UP001139289">
    <property type="component" value="Unassembled WGS sequence"/>
</dbReference>
<keyword evidence="3" id="KW-0804">Transcription</keyword>
<dbReference type="InterPro" id="IPR001647">
    <property type="entry name" value="HTH_TetR"/>
</dbReference>
<organism evidence="6 7">
    <name type="scientific">Microbacterium tenebrionis</name>
    <dbReference type="NCBI Taxonomy" id="2830665"/>
    <lineage>
        <taxon>Bacteria</taxon>
        <taxon>Bacillati</taxon>
        <taxon>Actinomycetota</taxon>
        <taxon>Actinomycetes</taxon>
        <taxon>Micrococcales</taxon>
        <taxon>Microbacteriaceae</taxon>
        <taxon>Microbacterium</taxon>
    </lineage>
</organism>
<dbReference type="GO" id="GO:0000976">
    <property type="term" value="F:transcription cis-regulatory region binding"/>
    <property type="evidence" value="ECO:0007669"/>
    <property type="project" value="TreeGrafter"/>
</dbReference>